<dbReference type="SMART" id="SM00409">
    <property type="entry name" value="IG"/>
    <property type="match status" value="1"/>
</dbReference>
<gene>
    <name evidence="5" type="ORF">JEQ12_016465</name>
</gene>
<feature type="compositionally biased region" description="Basic and acidic residues" evidence="2">
    <location>
        <begin position="301"/>
        <end position="326"/>
    </location>
</feature>
<dbReference type="InterPro" id="IPR007110">
    <property type="entry name" value="Ig-like_dom"/>
</dbReference>
<dbReference type="AlphaFoldDB" id="A0A836D5E9"/>
<evidence type="ECO:0000256" key="2">
    <source>
        <dbReference type="SAM" id="MobiDB-lite"/>
    </source>
</evidence>
<keyword evidence="1" id="KW-0393">Immunoglobulin domain</keyword>
<evidence type="ECO:0000256" key="3">
    <source>
        <dbReference type="SAM" id="Phobius"/>
    </source>
</evidence>
<dbReference type="Pfam" id="PF07686">
    <property type="entry name" value="V-set"/>
    <property type="match status" value="1"/>
</dbReference>
<dbReference type="InterPro" id="IPR013106">
    <property type="entry name" value="Ig_V-set"/>
</dbReference>
<keyword evidence="3" id="KW-0472">Membrane</keyword>
<dbReference type="GO" id="GO:0030183">
    <property type="term" value="P:B cell differentiation"/>
    <property type="evidence" value="ECO:0007669"/>
    <property type="project" value="TreeGrafter"/>
</dbReference>
<reference evidence="5 6" key="1">
    <citation type="submission" date="2020-12" db="EMBL/GenBank/DDBJ databases">
        <title>De novo assembly of Tibetan sheep genome.</title>
        <authorList>
            <person name="Li X."/>
        </authorList>
    </citation>
    <scope>NUCLEOTIDE SEQUENCE [LARGE SCALE GENOMIC DNA]</scope>
    <source>
        <tissue evidence="5">Heart</tissue>
    </source>
</reference>
<feature type="domain" description="Ig-like" evidence="4">
    <location>
        <begin position="62"/>
        <end position="154"/>
    </location>
</feature>
<proteinExistence type="predicted"/>
<dbReference type="GO" id="GO:0050853">
    <property type="term" value="P:B cell receptor signaling pathway"/>
    <property type="evidence" value="ECO:0007669"/>
    <property type="project" value="TreeGrafter"/>
</dbReference>
<feature type="region of interest" description="Disordered" evidence="2">
    <location>
        <begin position="251"/>
        <end position="326"/>
    </location>
</feature>
<organism evidence="5 6">
    <name type="scientific">Ovis aries</name>
    <name type="common">Sheep</name>
    <dbReference type="NCBI Taxonomy" id="9940"/>
    <lineage>
        <taxon>Eukaryota</taxon>
        <taxon>Metazoa</taxon>
        <taxon>Chordata</taxon>
        <taxon>Craniata</taxon>
        <taxon>Vertebrata</taxon>
        <taxon>Euteleostomi</taxon>
        <taxon>Mammalia</taxon>
        <taxon>Eutheria</taxon>
        <taxon>Laurasiatheria</taxon>
        <taxon>Artiodactyla</taxon>
        <taxon>Ruminantia</taxon>
        <taxon>Pecora</taxon>
        <taxon>Bovidae</taxon>
        <taxon>Caprinae</taxon>
        <taxon>Ovis</taxon>
    </lineage>
</organism>
<keyword evidence="3" id="KW-0812">Transmembrane</keyword>
<dbReference type="InterPro" id="IPR036179">
    <property type="entry name" value="Ig-like_dom_sf"/>
</dbReference>
<evidence type="ECO:0000313" key="5">
    <source>
        <dbReference type="EMBL" id="KAG5208900.1"/>
    </source>
</evidence>
<name>A0A836D5E9_SHEEP</name>
<dbReference type="PANTHER" id="PTHR14334:SF3">
    <property type="entry name" value="TRANSMEMBRANE AND IMMUNOGLOBULIN DOMAIN CONTAINING 2"/>
    <property type="match status" value="1"/>
</dbReference>
<dbReference type="Proteomes" id="UP000664991">
    <property type="component" value="Unassembled WGS sequence"/>
</dbReference>
<dbReference type="EMBL" id="JAEMGP010000005">
    <property type="protein sequence ID" value="KAG5208900.1"/>
    <property type="molecule type" value="Genomic_DNA"/>
</dbReference>
<feature type="compositionally biased region" description="Low complexity" evidence="2">
    <location>
        <begin position="284"/>
        <end position="296"/>
    </location>
</feature>
<dbReference type="SUPFAM" id="SSF48726">
    <property type="entry name" value="Immunoglobulin"/>
    <property type="match status" value="1"/>
</dbReference>
<dbReference type="InterPro" id="IPR003599">
    <property type="entry name" value="Ig_sub"/>
</dbReference>
<comment type="caution">
    <text evidence="5">The sequence shown here is derived from an EMBL/GenBank/DDBJ whole genome shotgun (WGS) entry which is preliminary data.</text>
</comment>
<accession>A0A836D5E9</accession>
<dbReference type="Gene3D" id="2.60.40.10">
    <property type="entry name" value="Immunoglobulins"/>
    <property type="match status" value="1"/>
</dbReference>
<evidence type="ECO:0000259" key="4">
    <source>
        <dbReference type="PROSITE" id="PS50835"/>
    </source>
</evidence>
<feature type="transmembrane region" description="Helical" evidence="3">
    <location>
        <begin position="176"/>
        <end position="200"/>
    </location>
</feature>
<dbReference type="GO" id="GO:0019815">
    <property type="term" value="C:B cell receptor complex"/>
    <property type="evidence" value="ECO:0007669"/>
    <property type="project" value="TreeGrafter"/>
</dbReference>
<evidence type="ECO:0000256" key="1">
    <source>
        <dbReference type="ARBA" id="ARBA00023319"/>
    </source>
</evidence>
<keyword evidence="3" id="KW-1133">Transmembrane helix</keyword>
<protein>
    <recommendedName>
        <fullName evidence="4">Ig-like domain-containing protein</fullName>
    </recommendedName>
</protein>
<dbReference type="InterPro" id="IPR013783">
    <property type="entry name" value="Ig-like_fold"/>
</dbReference>
<evidence type="ECO:0000313" key="6">
    <source>
        <dbReference type="Proteomes" id="UP000664991"/>
    </source>
</evidence>
<dbReference type="PROSITE" id="PS50835">
    <property type="entry name" value="IG_LIKE"/>
    <property type="match status" value="1"/>
</dbReference>
<sequence length="326" mass="35554">MARRALAAAAAVPPVSAPSLPAARRRAPRCKLGNVVFLALGSRKAETLRAWVVAVLQGVTGLTVQQAPKLLQVRQDSQVTLACQVMQDPAWEQLRVEWIKDVDILCQTHIINGSLSEDVCGPQGWLSWQPPGNLTLQLNHLSLNDSGLYVCGATVEIPDWEEAQGNGTQLLVETGLYFAPLVTGAVAVAVAAFALGAGIWGRRRCRNRDAGSPIYSNVLYRPRSAPRKSEAWPVERKVLDSEDQKGQSFYSISFPQRPTPKSHLAPKSCSSPRPIHPISAVRISPGPGSSRQPRSRGFLEVGREIRTPGEPEKTSPQRLYKDVTYS</sequence>
<dbReference type="GO" id="GO:0009897">
    <property type="term" value="C:external side of plasma membrane"/>
    <property type="evidence" value="ECO:0007669"/>
    <property type="project" value="TreeGrafter"/>
</dbReference>
<dbReference type="PANTHER" id="PTHR14334">
    <property type="entry name" value="B-CELL ANTIGEN RECEPTOR COMPLEX-ASSOCIATED PROTEIN"/>
    <property type="match status" value="1"/>
</dbReference>